<evidence type="ECO:0000313" key="7">
    <source>
        <dbReference type="EMBL" id="WOH14509.1"/>
    </source>
</evidence>
<evidence type="ECO:0000256" key="2">
    <source>
        <dbReference type="ARBA" id="ARBA00022603"/>
    </source>
</evidence>
<reference evidence="7" key="2">
    <citation type="submission" date="2022-03" db="EMBL/GenBank/DDBJ databases">
        <title>Draft title - Genomic analysis of global carrot germplasm unveils the trajectory of domestication and the origin of high carotenoid orange carrot.</title>
        <authorList>
            <person name="Iorizzo M."/>
            <person name="Ellison S."/>
            <person name="Senalik D."/>
            <person name="Macko-Podgorni A."/>
            <person name="Grzebelus D."/>
            <person name="Bostan H."/>
            <person name="Rolling W."/>
            <person name="Curaba J."/>
            <person name="Simon P."/>
        </authorList>
    </citation>
    <scope>NUCLEOTIDE SEQUENCE</scope>
    <source>
        <tissue evidence="7">Leaf</tissue>
    </source>
</reference>
<name>A0A175YFG9_DAUCS</name>
<sequence length="354" mass="39799">MTSFPCMNAGSNESSYAKNSVVQKTVILKSRNILEKTIEDYAVKGFPECFKLADLGCSSGPNTLLVVTNIIKNVHAICKNKKQAAPEIQVFLNDLPDNDFNTVFKMVPPLLSNMENCFISGVPGSFYTRLFPSKSIHLVHSSYSVHWLSKVPDKLENNKGNIYMSKTSPPGVHEAYFNQFKKDFMKFLRLRSEEVIPNGRMVLTIVGRSGTDPTSKECCGLWELLVMSLQDMVAEGLLDEKDIDTFNLPLYTPCVDEVLAIVELEGSFKIDRWETSQVNWDTQDENEAKSVKSKGSSGKIVAMAVRSVTEPMLISHFGEACIDKLFERYVVHADDHLSREKTENFNIMISAKRK</sequence>
<dbReference type="GO" id="GO:0046872">
    <property type="term" value="F:metal ion binding"/>
    <property type="evidence" value="ECO:0007669"/>
    <property type="project" value="UniProtKB-KW"/>
</dbReference>
<evidence type="ECO:0000313" key="6">
    <source>
        <dbReference type="EMBL" id="KZM81928.1"/>
    </source>
</evidence>
<dbReference type="EMBL" id="CP093351">
    <property type="protein sequence ID" value="WOH14509.1"/>
    <property type="molecule type" value="Genomic_DNA"/>
</dbReference>
<dbReference type="Pfam" id="PF03492">
    <property type="entry name" value="Methyltransf_7"/>
    <property type="match status" value="1"/>
</dbReference>
<dbReference type="Proteomes" id="UP000077755">
    <property type="component" value="Chromosome 9"/>
</dbReference>
<dbReference type="Gene3D" id="1.10.1200.270">
    <property type="entry name" value="Methyltransferase, alpha-helical capping domain"/>
    <property type="match status" value="1"/>
</dbReference>
<keyword evidence="2" id="KW-0489">Methyltransferase</keyword>
<proteinExistence type="inferred from homology"/>
<keyword evidence="8" id="KW-1185">Reference proteome</keyword>
<dbReference type="GO" id="GO:0032259">
    <property type="term" value="P:methylation"/>
    <property type="evidence" value="ECO:0007669"/>
    <property type="project" value="UniProtKB-KW"/>
</dbReference>
<reference evidence="6" key="1">
    <citation type="journal article" date="2016" name="Nat. Genet.">
        <title>A high-quality carrot genome assembly provides new insights into carotenoid accumulation and asterid genome evolution.</title>
        <authorList>
            <person name="Iorizzo M."/>
            <person name="Ellison S."/>
            <person name="Senalik D."/>
            <person name="Zeng P."/>
            <person name="Satapoomin P."/>
            <person name="Huang J."/>
            <person name="Bowman M."/>
            <person name="Iovene M."/>
            <person name="Sanseverino W."/>
            <person name="Cavagnaro P."/>
            <person name="Yildiz M."/>
            <person name="Macko-Podgorni A."/>
            <person name="Moranska E."/>
            <person name="Grzebelus E."/>
            <person name="Grzebelus D."/>
            <person name="Ashrafi H."/>
            <person name="Zheng Z."/>
            <person name="Cheng S."/>
            <person name="Spooner D."/>
            <person name="Van Deynze A."/>
            <person name="Simon P."/>
        </authorList>
    </citation>
    <scope>NUCLEOTIDE SEQUENCE [LARGE SCALE GENOMIC DNA]</scope>
    <source>
        <tissue evidence="6">Leaf</tissue>
    </source>
</reference>
<dbReference type="InterPro" id="IPR042086">
    <property type="entry name" value="MeTrfase_capping"/>
</dbReference>
<dbReference type="SUPFAM" id="SSF53335">
    <property type="entry name" value="S-adenosyl-L-methionine-dependent methyltransferases"/>
    <property type="match status" value="1"/>
</dbReference>
<organism evidence="6">
    <name type="scientific">Daucus carota subsp. sativus</name>
    <name type="common">Carrot</name>
    <dbReference type="NCBI Taxonomy" id="79200"/>
    <lineage>
        <taxon>Eukaryota</taxon>
        <taxon>Viridiplantae</taxon>
        <taxon>Streptophyta</taxon>
        <taxon>Embryophyta</taxon>
        <taxon>Tracheophyta</taxon>
        <taxon>Spermatophyta</taxon>
        <taxon>Magnoliopsida</taxon>
        <taxon>eudicotyledons</taxon>
        <taxon>Gunneridae</taxon>
        <taxon>Pentapetalae</taxon>
        <taxon>asterids</taxon>
        <taxon>campanulids</taxon>
        <taxon>Apiales</taxon>
        <taxon>Apiaceae</taxon>
        <taxon>Apioideae</taxon>
        <taxon>Scandiceae</taxon>
        <taxon>Daucinae</taxon>
        <taxon>Daucus</taxon>
        <taxon>Daucus sect. Daucus</taxon>
    </lineage>
</organism>
<dbReference type="OMA" id="HVFESNW"/>
<evidence type="ECO:0000256" key="3">
    <source>
        <dbReference type="ARBA" id="ARBA00022679"/>
    </source>
</evidence>
<dbReference type="AlphaFoldDB" id="A0A175YFG9"/>
<dbReference type="InterPro" id="IPR005299">
    <property type="entry name" value="MeTrfase_7"/>
</dbReference>
<evidence type="ECO:0000313" key="8">
    <source>
        <dbReference type="Proteomes" id="UP000077755"/>
    </source>
</evidence>
<dbReference type="PANTHER" id="PTHR31009">
    <property type="entry name" value="S-ADENOSYL-L-METHIONINE:CARBOXYL METHYLTRANSFERASE FAMILY PROTEIN"/>
    <property type="match status" value="1"/>
</dbReference>
<keyword evidence="4" id="KW-0479">Metal-binding</keyword>
<comment type="similarity">
    <text evidence="1">Belongs to the methyltransferase superfamily. Type-7 methyltransferase family.</text>
</comment>
<accession>A0A175YFG9</accession>
<dbReference type="OrthoDB" id="1523883at2759"/>
<evidence type="ECO:0000256" key="4">
    <source>
        <dbReference type="ARBA" id="ARBA00022723"/>
    </source>
</evidence>
<gene>
    <name evidence="6" type="ORF">DCAR_029541</name>
    <name evidence="7" type="ORF">DCAR_0934028</name>
</gene>
<dbReference type="InterPro" id="IPR029063">
    <property type="entry name" value="SAM-dependent_MTases_sf"/>
</dbReference>
<dbReference type="Gene3D" id="3.40.50.150">
    <property type="entry name" value="Vaccinia Virus protein VP39"/>
    <property type="match status" value="1"/>
</dbReference>
<dbReference type="KEGG" id="dcr:108202062"/>
<evidence type="ECO:0000256" key="1">
    <source>
        <dbReference type="ARBA" id="ARBA00007967"/>
    </source>
</evidence>
<dbReference type="GO" id="GO:0008168">
    <property type="term" value="F:methyltransferase activity"/>
    <property type="evidence" value="ECO:0007669"/>
    <property type="project" value="UniProtKB-KW"/>
</dbReference>
<dbReference type="EMBL" id="LNRQ01000009">
    <property type="protein sequence ID" value="KZM81928.1"/>
    <property type="molecule type" value="Genomic_DNA"/>
</dbReference>
<keyword evidence="3" id="KW-0808">Transferase</keyword>
<dbReference type="Gramene" id="KZM81928">
    <property type="protein sequence ID" value="KZM81928"/>
    <property type="gene ID" value="DCAR_029541"/>
</dbReference>
<protein>
    <submittedName>
        <fullName evidence="6">Uncharacterized protein</fullName>
    </submittedName>
</protein>
<evidence type="ECO:0000256" key="5">
    <source>
        <dbReference type="ARBA" id="ARBA00022842"/>
    </source>
</evidence>
<keyword evidence="5" id="KW-0460">Magnesium</keyword>